<dbReference type="InterPro" id="IPR011055">
    <property type="entry name" value="Dup_hybrid_motif"/>
</dbReference>
<evidence type="ECO:0000259" key="1">
    <source>
        <dbReference type="Pfam" id="PF01551"/>
    </source>
</evidence>
<dbReference type="EMBL" id="PFWU01000027">
    <property type="protein sequence ID" value="PJA45655.1"/>
    <property type="molecule type" value="Genomic_DNA"/>
</dbReference>
<gene>
    <name evidence="2" type="ORF">CO174_02105</name>
</gene>
<name>A0A2M7XCP9_9BACT</name>
<dbReference type="PANTHER" id="PTHR21666">
    <property type="entry name" value="PEPTIDASE-RELATED"/>
    <property type="match status" value="1"/>
</dbReference>
<comment type="caution">
    <text evidence="2">The sequence shown here is derived from an EMBL/GenBank/DDBJ whole genome shotgun (WGS) entry which is preliminary data.</text>
</comment>
<reference evidence="3" key="1">
    <citation type="submission" date="2017-09" db="EMBL/GenBank/DDBJ databases">
        <title>Depth-based differentiation of microbial function through sediment-hosted aquifers and enrichment of novel symbionts in the deep terrestrial subsurface.</title>
        <authorList>
            <person name="Probst A.J."/>
            <person name="Ladd B."/>
            <person name="Jarett J.K."/>
            <person name="Geller-Mcgrath D.E."/>
            <person name="Sieber C.M.K."/>
            <person name="Emerson J.B."/>
            <person name="Anantharaman K."/>
            <person name="Thomas B.C."/>
            <person name="Malmstrom R."/>
            <person name="Stieglmeier M."/>
            <person name="Klingl A."/>
            <person name="Woyke T."/>
            <person name="Ryan C.M."/>
            <person name="Banfield J.F."/>
        </authorList>
    </citation>
    <scope>NUCLEOTIDE SEQUENCE [LARGE SCALE GENOMIC DNA]</scope>
</reference>
<dbReference type="GO" id="GO:0004222">
    <property type="term" value="F:metalloendopeptidase activity"/>
    <property type="evidence" value="ECO:0007669"/>
    <property type="project" value="TreeGrafter"/>
</dbReference>
<sequence>MDLKLLQQEAPNPLYASVQEYPYPLTYPLRDSTELRLAVPALATGIPEEELFLQGPFLCCQSPSTHIGPFRHAVDFLVPDGTVVHAADEGRVEVIKTDSERWGPTHEFANDLNYITIAHTMWRTHHHFGPPEYHHWTQYCHLARESEHEFGIKIGDRVRAGQPLARTGKTGWTDRDHLHFLAFMSDGGRGKFGVISLIPRFK</sequence>
<evidence type="ECO:0000313" key="2">
    <source>
        <dbReference type="EMBL" id="PJA45655.1"/>
    </source>
</evidence>
<accession>A0A2M7XCP9</accession>
<proteinExistence type="predicted"/>
<dbReference type="SUPFAM" id="SSF51261">
    <property type="entry name" value="Duplicated hybrid motif"/>
    <property type="match status" value="1"/>
</dbReference>
<evidence type="ECO:0000313" key="3">
    <source>
        <dbReference type="Proteomes" id="UP000229385"/>
    </source>
</evidence>
<organism evidence="2 3">
    <name type="scientific">Candidatus Uhrbacteria bacterium CG_4_9_14_3_um_filter_50_9</name>
    <dbReference type="NCBI Taxonomy" id="1975035"/>
    <lineage>
        <taxon>Bacteria</taxon>
        <taxon>Candidatus Uhriibacteriota</taxon>
    </lineage>
</organism>
<dbReference type="AlphaFoldDB" id="A0A2M7XCP9"/>
<feature type="domain" description="M23ase beta-sheet core" evidence="1">
    <location>
        <begin position="72"/>
        <end position="180"/>
    </location>
</feature>
<dbReference type="CDD" id="cd12797">
    <property type="entry name" value="M23_peptidase"/>
    <property type="match status" value="1"/>
</dbReference>
<dbReference type="Pfam" id="PF01551">
    <property type="entry name" value="Peptidase_M23"/>
    <property type="match status" value="1"/>
</dbReference>
<protein>
    <recommendedName>
        <fullName evidence="1">M23ase beta-sheet core domain-containing protein</fullName>
    </recommendedName>
</protein>
<dbReference type="InterPro" id="IPR016047">
    <property type="entry name" value="M23ase_b-sheet_dom"/>
</dbReference>
<dbReference type="PANTHER" id="PTHR21666:SF270">
    <property type="entry name" value="MUREIN HYDROLASE ACTIVATOR ENVC"/>
    <property type="match status" value="1"/>
</dbReference>
<dbReference type="InterPro" id="IPR050570">
    <property type="entry name" value="Cell_wall_metabolism_enzyme"/>
</dbReference>
<dbReference type="Proteomes" id="UP000229385">
    <property type="component" value="Unassembled WGS sequence"/>
</dbReference>
<dbReference type="Gene3D" id="2.70.70.10">
    <property type="entry name" value="Glucose Permease (Domain IIA)"/>
    <property type="match status" value="1"/>
</dbReference>